<protein>
    <recommendedName>
        <fullName evidence="4">Signal peptide containing protein</fullName>
    </recommendedName>
</protein>
<evidence type="ECO:0000313" key="2">
    <source>
        <dbReference type="EMBL" id="EKX73636.1"/>
    </source>
</evidence>
<gene>
    <name evidence="2" type="ORF">BEWA_036720</name>
</gene>
<comment type="caution">
    <text evidence="2">The sequence shown here is derived from an EMBL/GenBank/DDBJ whole genome shotgun (WGS) entry which is preliminary data.</text>
</comment>
<evidence type="ECO:0000313" key="3">
    <source>
        <dbReference type="Proteomes" id="UP000031512"/>
    </source>
</evidence>
<feature type="chain" id="PRO_5003952615" description="Signal peptide containing protein" evidence="1">
    <location>
        <begin position="19"/>
        <end position="260"/>
    </location>
</feature>
<proteinExistence type="predicted"/>
<sequence length="260" mass="30520">MECLRTLIILICTKFVCSVDDTLNVAERINPKLARNIGCTCTQGSCTLYHVQPGAKITRVMNGNELVWEAAPEERCMYIMIHQIGGRKPLAYLKAKRRYSEFRYNHYKIIQDTWYEITEREYDSLFYRLSNECVLNIRNIDLCTFMVNSYPSFGMLARMCKSFCGYDIKTVIDGPEIVWSSDEVKCEHVIIHGVDGSPRFVQLFLRHIDRYEVAYFEMGENGWTRIHKEVFFMQLDLFEREMGRGLRSLLEYNARRTGHP</sequence>
<keyword evidence="3" id="KW-1185">Reference proteome</keyword>
<evidence type="ECO:0008006" key="4">
    <source>
        <dbReference type="Google" id="ProtNLM"/>
    </source>
</evidence>
<organism evidence="2 3">
    <name type="scientific">Theileria equi strain WA</name>
    <dbReference type="NCBI Taxonomy" id="1537102"/>
    <lineage>
        <taxon>Eukaryota</taxon>
        <taxon>Sar</taxon>
        <taxon>Alveolata</taxon>
        <taxon>Apicomplexa</taxon>
        <taxon>Aconoidasida</taxon>
        <taxon>Piroplasmida</taxon>
        <taxon>Theileriidae</taxon>
        <taxon>Theileria</taxon>
    </lineage>
</organism>
<name>L1LE64_THEEQ</name>
<dbReference type="AlphaFoldDB" id="L1LE64"/>
<dbReference type="GeneID" id="15806559"/>
<evidence type="ECO:0000256" key="1">
    <source>
        <dbReference type="SAM" id="SignalP"/>
    </source>
</evidence>
<dbReference type="Proteomes" id="UP000031512">
    <property type="component" value="Unassembled WGS sequence"/>
</dbReference>
<dbReference type="EMBL" id="ACOU01000002">
    <property type="protein sequence ID" value="EKX73636.1"/>
    <property type="molecule type" value="Genomic_DNA"/>
</dbReference>
<accession>L1LE64</accession>
<feature type="signal peptide" evidence="1">
    <location>
        <begin position="1"/>
        <end position="18"/>
    </location>
</feature>
<reference evidence="2 3" key="1">
    <citation type="journal article" date="2012" name="BMC Genomics">
        <title>Comparative genomic analysis and phylogenetic position of Theileria equi.</title>
        <authorList>
            <person name="Kappmeyer L.S."/>
            <person name="Thiagarajan M."/>
            <person name="Herndon D.R."/>
            <person name="Ramsay J.D."/>
            <person name="Caler E."/>
            <person name="Djikeng A."/>
            <person name="Gillespie J.J."/>
            <person name="Lau A.O."/>
            <person name="Roalson E.H."/>
            <person name="Silva J.C."/>
            <person name="Silva M.G."/>
            <person name="Suarez C.E."/>
            <person name="Ueti M.W."/>
            <person name="Nene V.M."/>
            <person name="Mealey R.H."/>
            <person name="Knowles D.P."/>
            <person name="Brayton K.A."/>
        </authorList>
    </citation>
    <scope>NUCLEOTIDE SEQUENCE [LARGE SCALE GENOMIC DNA]</scope>
    <source>
        <strain evidence="2 3">WA</strain>
    </source>
</reference>
<dbReference type="VEuPathDB" id="PiroplasmaDB:BEWA_036720"/>
<dbReference type="RefSeq" id="XP_004833088.1">
    <property type="nucleotide sequence ID" value="XM_004833031.1"/>
</dbReference>
<dbReference type="KEGG" id="beq:BEWA_036720"/>
<keyword evidence="1" id="KW-0732">Signal</keyword>